<gene>
    <name evidence="6" type="ORF">C7457_0822</name>
</gene>
<dbReference type="GO" id="GO:0009073">
    <property type="term" value="P:aromatic amino acid family biosynthetic process"/>
    <property type="evidence" value="ECO:0007669"/>
    <property type="project" value="UniProtKB-UniRule"/>
</dbReference>
<dbReference type="GO" id="GO:0016639">
    <property type="term" value="F:oxidoreductase activity, acting on the CH-NH2 group of donors, NAD or NADP as acceptor"/>
    <property type="evidence" value="ECO:0007669"/>
    <property type="project" value="UniProtKB-UniRule"/>
</dbReference>
<dbReference type="PIRSF" id="PIRSF006655">
    <property type="entry name" value="DHQ_synth"/>
    <property type="match status" value="1"/>
</dbReference>
<comment type="caution">
    <text evidence="6">The sequence shown here is derived from an EMBL/GenBank/DDBJ whole genome shotgun (WGS) entry which is preliminary data.</text>
</comment>
<dbReference type="OrthoDB" id="2043123at2"/>
<evidence type="ECO:0000256" key="1">
    <source>
        <dbReference type="ARBA" id="ARBA00022605"/>
    </source>
</evidence>
<dbReference type="RefSeq" id="WP_121170258.1">
    <property type="nucleotide sequence ID" value="NZ_RBIE01000001.1"/>
</dbReference>
<dbReference type="PANTHER" id="PTHR33563">
    <property type="match status" value="1"/>
</dbReference>
<name>A0A420W9C2_9BACT</name>
<dbReference type="AlphaFoldDB" id="A0A420W9C2"/>
<feature type="domain" description="3-dehydroquinate synthase N-terminal" evidence="4">
    <location>
        <begin position="10"/>
        <end position="146"/>
    </location>
</feature>
<dbReference type="InterPro" id="IPR056179">
    <property type="entry name" value="DHQS_C"/>
</dbReference>
<dbReference type="NCBIfam" id="NF002627">
    <property type="entry name" value="PRK02290.1-5"/>
    <property type="match status" value="1"/>
</dbReference>
<dbReference type="InterPro" id="IPR030960">
    <property type="entry name" value="DHQS/DOIS_N"/>
</dbReference>
<organism evidence="6 7">
    <name type="scientific">Thermovibrio guaymasensis</name>
    <dbReference type="NCBI Taxonomy" id="240167"/>
    <lineage>
        <taxon>Bacteria</taxon>
        <taxon>Pseudomonadati</taxon>
        <taxon>Aquificota</taxon>
        <taxon>Aquificia</taxon>
        <taxon>Desulfurobacteriales</taxon>
        <taxon>Desulfurobacteriaceae</taxon>
        <taxon>Thermovibrio</taxon>
    </lineage>
</organism>
<dbReference type="EC" id="1.4.1.-" evidence="3"/>
<reference evidence="6 7" key="1">
    <citation type="submission" date="2018-10" db="EMBL/GenBank/DDBJ databases">
        <title>Genomic Encyclopedia of Type Strains, Phase IV (KMG-IV): sequencing the most valuable type-strain genomes for metagenomic binning, comparative biology and taxonomic classification.</title>
        <authorList>
            <person name="Goeker M."/>
        </authorList>
    </citation>
    <scope>NUCLEOTIDE SEQUENCE [LARGE SCALE GENOMIC DNA]</scope>
    <source>
        <strain evidence="6 7">DSM 15521</strain>
    </source>
</reference>
<evidence type="ECO:0000313" key="6">
    <source>
        <dbReference type="EMBL" id="RKQ63933.1"/>
    </source>
</evidence>
<evidence type="ECO:0000259" key="4">
    <source>
        <dbReference type="Pfam" id="PF01959"/>
    </source>
</evidence>
<comment type="similarity">
    <text evidence="3">Belongs to the archaeal-type DHQ synthase family.</text>
</comment>
<dbReference type="InterPro" id="IPR002812">
    <property type="entry name" value="DHQS"/>
</dbReference>
<evidence type="ECO:0000259" key="5">
    <source>
        <dbReference type="Pfam" id="PF26558"/>
    </source>
</evidence>
<evidence type="ECO:0000256" key="3">
    <source>
        <dbReference type="HAMAP-Rule" id="MF_01244"/>
    </source>
</evidence>
<keyword evidence="3" id="KW-0560">Oxidoreductase</keyword>
<accession>A0A420W9C2</accession>
<keyword evidence="7" id="KW-1185">Reference proteome</keyword>
<keyword evidence="2 3" id="KW-0057">Aromatic amino acid biosynthesis</keyword>
<dbReference type="Pfam" id="PF01959">
    <property type="entry name" value="DHQS"/>
    <property type="match status" value="1"/>
</dbReference>
<sequence>MKKELIVAIENPEDKNVITAALESGVSAVLTTKEGISEKVKKLARVKTIAPDGDFKLGEEFVIVEIKGKEDEERAAQLLKQGKKVIVKTTDWTIIPLENLLAQGDEVYAWVRNSEEAKTALTILEKGVKGVVLETKDVNEIKATGQAISQAGEKVKLEVAKVKRVKPIGMCDRVCIDTCSNMTRGEGALVGNSSAGMFLVHAETESNPYVAARPFRVNAGAVHMYVRLPGGKTKYLAEIESGDEIMIYNYKGEGRIAYVGRAKVEKRPMLLIEAETKEGKKVSGILQNAETIRLTRPDGTPISVVELKEGDEVLVYTEEPGRHFGMKVKESIVEK</sequence>
<protein>
    <recommendedName>
        <fullName evidence="3">3-dehydroquinate synthase homolog</fullName>
        <ecNumber evidence="3">1.4.1.-</ecNumber>
    </recommendedName>
</protein>
<dbReference type="HAMAP" id="MF_01244">
    <property type="entry name" value="Arch_DHQ_synthase"/>
    <property type="match status" value="1"/>
</dbReference>
<feature type="domain" description="3-dehydroquinate synthase C-terminal" evidence="5">
    <location>
        <begin position="160"/>
        <end position="335"/>
    </location>
</feature>
<keyword evidence="1 3" id="KW-0028">Amino-acid biosynthesis</keyword>
<dbReference type="GO" id="GO:0008652">
    <property type="term" value="P:amino acid biosynthetic process"/>
    <property type="evidence" value="ECO:0007669"/>
    <property type="project" value="UniProtKB-KW"/>
</dbReference>
<dbReference type="GO" id="GO:0051287">
    <property type="term" value="F:NAD binding"/>
    <property type="evidence" value="ECO:0007669"/>
    <property type="project" value="UniProtKB-UniRule"/>
</dbReference>
<dbReference type="GO" id="GO:0003856">
    <property type="term" value="F:3-dehydroquinate synthase activity"/>
    <property type="evidence" value="ECO:0007669"/>
    <property type="project" value="InterPro"/>
</dbReference>
<dbReference type="PANTHER" id="PTHR33563:SF1">
    <property type="entry name" value="3-DEHYDROQUINATE SYNTHASE"/>
    <property type="match status" value="1"/>
</dbReference>
<proteinExistence type="inferred from homology"/>
<dbReference type="Proteomes" id="UP000280881">
    <property type="component" value="Unassembled WGS sequence"/>
</dbReference>
<evidence type="ECO:0000313" key="7">
    <source>
        <dbReference type="Proteomes" id="UP000280881"/>
    </source>
</evidence>
<dbReference type="EMBL" id="RBIE01000001">
    <property type="protein sequence ID" value="RKQ63933.1"/>
    <property type="molecule type" value="Genomic_DNA"/>
</dbReference>
<dbReference type="Pfam" id="PF26558">
    <property type="entry name" value="DHQS_2nd"/>
    <property type="match status" value="1"/>
</dbReference>
<keyword evidence="3" id="KW-0520">NAD</keyword>
<evidence type="ECO:0000256" key="2">
    <source>
        <dbReference type="ARBA" id="ARBA00023141"/>
    </source>
</evidence>